<gene>
    <name evidence="2" type="ORF">FOY91_07195</name>
</gene>
<name>A0A558R7T6_9SPHN</name>
<feature type="region of interest" description="Disordered" evidence="1">
    <location>
        <begin position="1"/>
        <end position="27"/>
    </location>
</feature>
<accession>A0A558R7T6</accession>
<dbReference type="OrthoDB" id="9791827at2"/>
<sequence>MPYETRLAPRAPPPARAVETGDGMKRSDAEQVQAVSPGTMPFPSPDALLPGRRGVGGPGLRVADSRLSSPGWDAFRRAAPMTRAFNHLVAGVRFREKFGRWPLPPADPAATVNDLVFARMIDPCWSPLQRAFVDKETAKAQALRRAPWLRVPETLAVVAMDDVRSVEDLYARLLPFAGTNAIAKPANASGAATFMRDVASPADLRDLHDLASVDYAVVMREMQYRGLPGKVIVEALIPAPAGRPPDDCKFHCVRGEPLVCQIDHDRFGAAWSRLFRVPDFVPMHAGDGLDRPEGHRLPAPARLAAMIAAARALAESFDYVRVDLYDGADGVYFGELTFTPAASLGIAPSSEGCHRVSETHRVFSRIVMDAIRRA</sequence>
<keyword evidence="3" id="KW-1185">Reference proteome</keyword>
<evidence type="ECO:0000313" key="2">
    <source>
        <dbReference type="EMBL" id="TVV75362.1"/>
    </source>
</evidence>
<protein>
    <recommendedName>
        <fullName evidence="4">ATP-grasp domain-containing protein</fullName>
    </recommendedName>
</protein>
<comment type="caution">
    <text evidence="2">The sequence shown here is derived from an EMBL/GenBank/DDBJ whole genome shotgun (WGS) entry which is preliminary data.</text>
</comment>
<dbReference type="AlphaFoldDB" id="A0A558R7T6"/>
<dbReference type="Pfam" id="PF14305">
    <property type="entry name" value="ATPgrasp_TupA"/>
    <property type="match status" value="1"/>
</dbReference>
<dbReference type="InterPro" id="IPR029465">
    <property type="entry name" value="ATPgrasp_TupA"/>
</dbReference>
<evidence type="ECO:0000256" key="1">
    <source>
        <dbReference type="SAM" id="MobiDB-lite"/>
    </source>
</evidence>
<organism evidence="2 3">
    <name type="scientific">Alterirhizorhabdus solaris</name>
    <dbReference type="NCBI Taxonomy" id="2529389"/>
    <lineage>
        <taxon>Bacteria</taxon>
        <taxon>Pseudomonadati</taxon>
        <taxon>Pseudomonadota</taxon>
        <taxon>Alphaproteobacteria</taxon>
        <taxon>Sphingomonadales</taxon>
        <taxon>Rhizorhabdaceae</taxon>
        <taxon>Alterirhizorhabdus</taxon>
    </lineage>
</organism>
<dbReference type="Proteomes" id="UP000318681">
    <property type="component" value="Unassembled WGS sequence"/>
</dbReference>
<dbReference type="EMBL" id="VNIM01000021">
    <property type="protein sequence ID" value="TVV75362.1"/>
    <property type="molecule type" value="Genomic_DNA"/>
</dbReference>
<dbReference type="RefSeq" id="WP_145149575.1">
    <property type="nucleotide sequence ID" value="NZ_VNIM01000021.1"/>
</dbReference>
<evidence type="ECO:0008006" key="4">
    <source>
        <dbReference type="Google" id="ProtNLM"/>
    </source>
</evidence>
<reference evidence="2 3" key="1">
    <citation type="submission" date="2019-07" db="EMBL/GenBank/DDBJ databases">
        <title>Sphingomonas solaris sp. nov., isolated from a solar panel from Boston, Massachusetts.</title>
        <authorList>
            <person name="Tanner K."/>
            <person name="Pascual J."/>
            <person name="Mancuso C."/>
            <person name="Pereto J."/>
            <person name="Khalil A."/>
            <person name="Vilanova C."/>
        </authorList>
    </citation>
    <scope>NUCLEOTIDE SEQUENCE [LARGE SCALE GENOMIC DNA]</scope>
    <source>
        <strain evidence="2 3">R4DWN</strain>
    </source>
</reference>
<evidence type="ECO:0000313" key="3">
    <source>
        <dbReference type="Proteomes" id="UP000318681"/>
    </source>
</evidence>
<proteinExistence type="predicted"/>